<dbReference type="RefSeq" id="WP_148636908.1">
    <property type="nucleotide sequence ID" value="NZ_VSLA01000004.1"/>
</dbReference>
<dbReference type="EMBL" id="VSLA01000004">
    <property type="protein sequence ID" value="TYC87663.1"/>
    <property type="molecule type" value="Genomic_DNA"/>
</dbReference>
<feature type="transmembrane region" description="Helical" evidence="1">
    <location>
        <begin position="156"/>
        <end position="181"/>
    </location>
</feature>
<feature type="transmembrane region" description="Helical" evidence="1">
    <location>
        <begin position="75"/>
        <end position="97"/>
    </location>
</feature>
<feature type="transmembrane region" description="Helical" evidence="1">
    <location>
        <begin position="15"/>
        <end position="36"/>
    </location>
</feature>
<feature type="transmembrane region" description="Helical" evidence="1">
    <location>
        <begin position="239"/>
        <end position="258"/>
    </location>
</feature>
<keyword evidence="1" id="KW-1133">Transmembrane helix</keyword>
<name>A0A5D0WUB7_9FIRM</name>
<sequence length="265" mass="30249">MNILIQELRMDRKTLIIWCISLIGVLSLFMLLYPSIASQLEDFQRVFESFPIEFQQAFGVADLELASILSFYQFALMYVLLAGAIQAMNMGVSILSAEVREKTGDFLFVKPVTRNRVVAMKILAVLVQILITNAVVFTASLLMVTLLSSESYNVKLFSLFTLSLLFIQIFFASLGLFVSVFLRRIRTVLPISMGVVFIFYIIHLLNETLHDEKLGLISPFDYFNLSEISKNMNYDSLNLLLWFVLVGVFIFLTFKLFARKDLPSI</sequence>
<dbReference type="GO" id="GO:0005886">
    <property type="term" value="C:plasma membrane"/>
    <property type="evidence" value="ECO:0007669"/>
    <property type="project" value="UniProtKB-SubCell"/>
</dbReference>
<feature type="transmembrane region" description="Helical" evidence="1">
    <location>
        <begin position="188"/>
        <end position="205"/>
    </location>
</feature>
<dbReference type="Pfam" id="PF12679">
    <property type="entry name" value="ABC2_membrane_2"/>
    <property type="match status" value="1"/>
</dbReference>
<organism evidence="2 3">
    <name type="scientific">Acetobacterium wieringae</name>
    <dbReference type="NCBI Taxonomy" id="52694"/>
    <lineage>
        <taxon>Bacteria</taxon>
        <taxon>Bacillati</taxon>
        <taxon>Bacillota</taxon>
        <taxon>Clostridia</taxon>
        <taxon>Eubacteriales</taxon>
        <taxon>Eubacteriaceae</taxon>
        <taxon>Acetobacterium</taxon>
    </lineage>
</organism>
<dbReference type="PANTHER" id="PTHR37305">
    <property type="entry name" value="INTEGRAL MEMBRANE PROTEIN-RELATED"/>
    <property type="match status" value="1"/>
</dbReference>
<dbReference type="GO" id="GO:0140359">
    <property type="term" value="F:ABC-type transporter activity"/>
    <property type="evidence" value="ECO:0007669"/>
    <property type="project" value="InterPro"/>
</dbReference>
<keyword evidence="1" id="KW-0812">Transmembrane</keyword>
<proteinExistence type="predicted"/>
<accession>A0A5D0WUB7</accession>
<dbReference type="AlphaFoldDB" id="A0A5D0WUB7"/>
<keyword evidence="1" id="KW-0472">Membrane</keyword>
<comment type="caution">
    <text evidence="2">The sequence shown here is derived from an EMBL/GenBank/DDBJ whole genome shotgun (WGS) entry which is preliminary data.</text>
</comment>
<feature type="transmembrane region" description="Helical" evidence="1">
    <location>
        <begin position="118"/>
        <end position="144"/>
    </location>
</feature>
<protein>
    <submittedName>
        <fullName evidence="2">ABC transporter permease subunit</fullName>
    </submittedName>
</protein>
<evidence type="ECO:0000256" key="1">
    <source>
        <dbReference type="SAM" id="Phobius"/>
    </source>
</evidence>
<evidence type="ECO:0000313" key="2">
    <source>
        <dbReference type="EMBL" id="TYC87663.1"/>
    </source>
</evidence>
<reference evidence="2 3" key="1">
    <citation type="submission" date="2019-08" db="EMBL/GenBank/DDBJ databases">
        <title>Isolation and enrichment of carboxydotrophic bacteria from anaerobic sludge for the production of bio-based chemicals from syngas.</title>
        <authorList>
            <person name="Antares A.L."/>
            <person name="Moreira J."/>
            <person name="Diender M."/>
            <person name="Parshina S.N."/>
            <person name="Stams A.J.M."/>
            <person name="Alves M."/>
            <person name="Alves J.I."/>
            <person name="Sousa D.Z."/>
        </authorList>
    </citation>
    <scope>NUCLEOTIDE SEQUENCE [LARGE SCALE GENOMIC DNA]</scope>
    <source>
        <strain evidence="2 3">JM</strain>
    </source>
</reference>
<dbReference type="Proteomes" id="UP000322619">
    <property type="component" value="Unassembled WGS sequence"/>
</dbReference>
<dbReference type="PANTHER" id="PTHR37305:SF1">
    <property type="entry name" value="MEMBRANE PROTEIN"/>
    <property type="match status" value="1"/>
</dbReference>
<evidence type="ECO:0000313" key="3">
    <source>
        <dbReference type="Proteomes" id="UP000322619"/>
    </source>
</evidence>
<gene>
    <name evidence="2" type="ORF">FXB42_04220</name>
</gene>